<evidence type="ECO:0000313" key="1">
    <source>
        <dbReference type="EMBL" id="PYI17422.1"/>
    </source>
</evidence>
<dbReference type="OMA" id="DRPGMGN"/>
<reference evidence="1 2" key="1">
    <citation type="submission" date="2018-02" db="EMBL/GenBank/DDBJ databases">
        <title>The genomes of Aspergillus section Nigri reveals drivers in fungal speciation.</title>
        <authorList>
            <consortium name="DOE Joint Genome Institute"/>
            <person name="Vesth T.C."/>
            <person name="Nybo J."/>
            <person name="Theobald S."/>
            <person name="Brandl J."/>
            <person name="Frisvad J.C."/>
            <person name="Nielsen K.F."/>
            <person name="Lyhne E.K."/>
            <person name="Kogle M.E."/>
            <person name="Kuo A."/>
            <person name="Riley R."/>
            <person name="Clum A."/>
            <person name="Nolan M."/>
            <person name="Lipzen A."/>
            <person name="Salamov A."/>
            <person name="Henrissat B."/>
            <person name="Wiebenga A."/>
            <person name="De vries R.P."/>
            <person name="Grigoriev I.V."/>
            <person name="Mortensen U.H."/>
            <person name="Andersen M.R."/>
            <person name="Baker S.E."/>
        </authorList>
    </citation>
    <scope>NUCLEOTIDE SEQUENCE [LARGE SCALE GENOMIC DNA]</scope>
    <source>
        <strain evidence="1 2">CBS 115571</strain>
    </source>
</reference>
<dbReference type="InterPro" id="IPR029058">
    <property type="entry name" value="AB_hydrolase_fold"/>
</dbReference>
<organism evidence="1 2">
    <name type="scientific">Aspergillus violaceofuscus (strain CBS 115571)</name>
    <dbReference type="NCBI Taxonomy" id="1450538"/>
    <lineage>
        <taxon>Eukaryota</taxon>
        <taxon>Fungi</taxon>
        <taxon>Dikarya</taxon>
        <taxon>Ascomycota</taxon>
        <taxon>Pezizomycotina</taxon>
        <taxon>Eurotiomycetes</taxon>
        <taxon>Eurotiomycetidae</taxon>
        <taxon>Eurotiales</taxon>
        <taxon>Aspergillaceae</taxon>
        <taxon>Aspergillus</taxon>
    </lineage>
</organism>
<accession>A0A2V5H5R9</accession>
<protein>
    <recommendedName>
        <fullName evidence="3">AB hydrolase-1 domain-containing protein</fullName>
    </recommendedName>
</protein>
<dbReference type="AlphaFoldDB" id="A0A2V5H5R9"/>
<dbReference type="Proteomes" id="UP000249829">
    <property type="component" value="Unassembled WGS sequence"/>
</dbReference>
<proteinExistence type="predicted"/>
<evidence type="ECO:0000313" key="2">
    <source>
        <dbReference type="Proteomes" id="UP000249829"/>
    </source>
</evidence>
<sequence>MAVAPELFEFTAQKRFHQRFILPATADHGPLAVTYADVGPRQHEDGTPVPTILAVPGMAGSRLWLYHKDHLANEIGVRILSIDRWVARSPGIGGSTPVPIEKRVSVWLESVTALLDYLSISHVVPISHSAGTIYLLNLLVHKRDLLWPQTPIAILLAPWVEPKHSDVLSMQMAQMLPKGILNQWNKLIGFTLTKAAPTFGASSGILANMSSSLPGMGRSLDPEEHDACLTTYGMPVEAVEKLEKITMEYMFTESSTGINDEAMVCLKKGSLGLWGACEDLPAYVRQLLQSEQDHKQHYPQEAPLRLVAGFAEKDSMISSRGQRYFEQCFTRTDLGGGVAFESVVMPGTDHDSIWSTRTGVLEKLMWDIKEFAQ</sequence>
<name>A0A2V5H5R9_ASPV1</name>
<dbReference type="STRING" id="1450538.A0A2V5H5R9"/>
<dbReference type="Gene3D" id="3.40.50.1820">
    <property type="entry name" value="alpha/beta hydrolase"/>
    <property type="match status" value="1"/>
</dbReference>
<keyword evidence="2" id="KW-1185">Reference proteome</keyword>
<dbReference type="EMBL" id="KZ825156">
    <property type="protein sequence ID" value="PYI17422.1"/>
    <property type="molecule type" value="Genomic_DNA"/>
</dbReference>
<evidence type="ECO:0008006" key="3">
    <source>
        <dbReference type="Google" id="ProtNLM"/>
    </source>
</evidence>
<gene>
    <name evidence="1" type="ORF">BO99DRAFT_434485</name>
</gene>
<dbReference type="SUPFAM" id="SSF53474">
    <property type="entry name" value="alpha/beta-Hydrolases"/>
    <property type="match status" value="1"/>
</dbReference>